<reference evidence="2" key="1">
    <citation type="journal article" date="2023" name="Science">
        <title>Genome structures resolve the early diversification of teleost fishes.</title>
        <authorList>
            <person name="Parey E."/>
            <person name="Louis A."/>
            <person name="Montfort J."/>
            <person name="Bouchez O."/>
            <person name="Roques C."/>
            <person name="Iampietro C."/>
            <person name="Lluch J."/>
            <person name="Castinel A."/>
            <person name="Donnadieu C."/>
            <person name="Desvignes T."/>
            <person name="Floi Bucao C."/>
            <person name="Jouanno E."/>
            <person name="Wen M."/>
            <person name="Mejri S."/>
            <person name="Dirks R."/>
            <person name="Jansen H."/>
            <person name="Henkel C."/>
            <person name="Chen W.J."/>
            <person name="Zahm M."/>
            <person name="Cabau C."/>
            <person name="Klopp C."/>
            <person name="Thompson A.W."/>
            <person name="Robinson-Rechavi M."/>
            <person name="Braasch I."/>
            <person name="Lecointre G."/>
            <person name="Bobe J."/>
            <person name="Postlethwait J.H."/>
            <person name="Berthelot C."/>
            <person name="Roest Crollius H."/>
            <person name="Guiguen Y."/>
        </authorList>
    </citation>
    <scope>NUCLEOTIDE SEQUENCE</scope>
    <source>
        <strain evidence="2">WJC10195</strain>
    </source>
</reference>
<evidence type="ECO:0000256" key="1">
    <source>
        <dbReference type="SAM" id="MobiDB-lite"/>
    </source>
</evidence>
<proteinExistence type="predicted"/>
<feature type="compositionally biased region" description="Basic and acidic residues" evidence="1">
    <location>
        <begin position="51"/>
        <end position="61"/>
    </location>
</feature>
<dbReference type="EMBL" id="JAINUF010000019">
    <property type="protein sequence ID" value="KAJ8336781.1"/>
    <property type="molecule type" value="Genomic_DNA"/>
</dbReference>
<sequence length="160" mass="17118">MSSPFDLAGTGSRAGPGAPDLTEEQRPEAPISGSEYDSLHLCKRTCPAQTDQRDPAERELSPDTSAGLTTQHKHYNQRGQDTTTPAIAAGSERTPGPLRPFHALLYRKQEAGGRNTVSRAGWQRVTGAAQPSLRNRRQGNKKGHALLCSETAPVPLAPAV</sequence>
<name>A0A9Q1IEL3_SYNKA</name>
<evidence type="ECO:0000313" key="2">
    <source>
        <dbReference type="EMBL" id="KAJ8336781.1"/>
    </source>
</evidence>
<organism evidence="2 3">
    <name type="scientific">Synaphobranchus kaupii</name>
    <name type="common">Kaup's arrowtooth eel</name>
    <dbReference type="NCBI Taxonomy" id="118154"/>
    <lineage>
        <taxon>Eukaryota</taxon>
        <taxon>Metazoa</taxon>
        <taxon>Chordata</taxon>
        <taxon>Craniata</taxon>
        <taxon>Vertebrata</taxon>
        <taxon>Euteleostomi</taxon>
        <taxon>Actinopterygii</taxon>
        <taxon>Neopterygii</taxon>
        <taxon>Teleostei</taxon>
        <taxon>Anguilliformes</taxon>
        <taxon>Synaphobranchidae</taxon>
        <taxon>Synaphobranchus</taxon>
    </lineage>
</organism>
<dbReference type="Proteomes" id="UP001152622">
    <property type="component" value="Chromosome 19"/>
</dbReference>
<gene>
    <name evidence="2" type="ORF">SKAU_G00380010</name>
</gene>
<feature type="region of interest" description="Disordered" evidence="1">
    <location>
        <begin position="112"/>
        <end position="146"/>
    </location>
</feature>
<comment type="caution">
    <text evidence="2">The sequence shown here is derived from an EMBL/GenBank/DDBJ whole genome shotgun (WGS) entry which is preliminary data.</text>
</comment>
<feature type="region of interest" description="Disordered" evidence="1">
    <location>
        <begin position="1"/>
        <end position="99"/>
    </location>
</feature>
<accession>A0A9Q1IEL3</accession>
<protein>
    <submittedName>
        <fullName evidence="2">Uncharacterized protein</fullName>
    </submittedName>
</protein>
<keyword evidence="3" id="KW-1185">Reference proteome</keyword>
<dbReference type="AlphaFoldDB" id="A0A9Q1IEL3"/>
<evidence type="ECO:0000313" key="3">
    <source>
        <dbReference type="Proteomes" id="UP001152622"/>
    </source>
</evidence>
<feature type="compositionally biased region" description="Basic residues" evidence="1">
    <location>
        <begin position="134"/>
        <end position="144"/>
    </location>
</feature>